<feature type="compositionally biased region" description="Low complexity" evidence="1">
    <location>
        <begin position="259"/>
        <end position="270"/>
    </location>
</feature>
<accession>A0ABN1ISE4</accession>
<name>A0ABN1ISE4_9CLOT</name>
<evidence type="ECO:0000256" key="1">
    <source>
        <dbReference type="SAM" id="MobiDB-lite"/>
    </source>
</evidence>
<keyword evidence="2" id="KW-1133">Transmembrane helix</keyword>
<proteinExistence type="predicted"/>
<organism evidence="4 5">
    <name type="scientific">Clostridium malenominatum</name>
    <dbReference type="NCBI Taxonomy" id="1539"/>
    <lineage>
        <taxon>Bacteria</taxon>
        <taxon>Bacillati</taxon>
        <taxon>Bacillota</taxon>
        <taxon>Clostridia</taxon>
        <taxon>Eubacteriales</taxon>
        <taxon>Clostridiaceae</taxon>
        <taxon>Clostridium</taxon>
    </lineage>
</organism>
<sequence>MKNKIFIKAILFFIILIVVSPFFTNVTAAAPNEKQRIYDFAGLLSEEQVKDLEAIANKYSSKRKTDMVILTSNDMKGKDVVKYMEDFYDEKALGYDKPHGNTAILTIDMENREVYLAGFYLGKEYLDDSRLDLIRDKITPDLSKGDYYNAFNDFIKTSYKYMGIRPGVNPDNILFNLWFQIIASLATAGIVVGVMAYNSGGRVTVKESTYRDFGNSRIIQRRDDYIRTSITKVRKPPKNTSSGGRVGGGGGGGGGVSSGGHSHSGSRGSF</sequence>
<gene>
    <name evidence="4" type="ORF">GCM10008905_09240</name>
</gene>
<feature type="region of interest" description="Disordered" evidence="1">
    <location>
        <begin position="229"/>
        <end position="270"/>
    </location>
</feature>
<keyword evidence="2" id="KW-0472">Membrane</keyword>
<dbReference type="Pfam" id="PF04536">
    <property type="entry name" value="TPM_phosphatase"/>
    <property type="match status" value="1"/>
</dbReference>
<dbReference type="EMBL" id="BAAACF010000001">
    <property type="protein sequence ID" value="GAA0720249.1"/>
    <property type="molecule type" value="Genomic_DNA"/>
</dbReference>
<feature type="compositionally biased region" description="Gly residues" evidence="1">
    <location>
        <begin position="244"/>
        <end position="258"/>
    </location>
</feature>
<dbReference type="Proteomes" id="UP001500339">
    <property type="component" value="Unassembled WGS sequence"/>
</dbReference>
<evidence type="ECO:0000259" key="3">
    <source>
        <dbReference type="Pfam" id="PF04536"/>
    </source>
</evidence>
<evidence type="ECO:0000313" key="5">
    <source>
        <dbReference type="Proteomes" id="UP001500339"/>
    </source>
</evidence>
<dbReference type="Gene3D" id="3.10.310.50">
    <property type="match status" value="1"/>
</dbReference>
<feature type="domain" description="TPM" evidence="3">
    <location>
        <begin position="37"/>
        <end position="157"/>
    </location>
</feature>
<reference evidence="4 5" key="1">
    <citation type="journal article" date="2019" name="Int. J. Syst. Evol. Microbiol.">
        <title>The Global Catalogue of Microorganisms (GCM) 10K type strain sequencing project: providing services to taxonomists for standard genome sequencing and annotation.</title>
        <authorList>
            <consortium name="The Broad Institute Genomics Platform"/>
            <consortium name="The Broad Institute Genome Sequencing Center for Infectious Disease"/>
            <person name="Wu L."/>
            <person name="Ma J."/>
        </authorList>
    </citation>
    <scope>NUCLEOTIDE SEQUENCE [LARGE SCALE GENOMIC DNA]</scope>
    <source>
        <strain evidence="4 5">JCM 1405</strain>
    </source>
</reference>
<dbReference type="InterPro" id="IPR007621">
    <property type="entry name" value="TPM_dom"/>
</dbReference>
<dbReference type="RefSeq" id="WP_343767173.1">
    <property type="nucleotide sequence ID" value="NZ_BAAACF010000001.1"/>
</dbReference>
<evidence type="ECO:0000256" key="2">
    <source>
        <dbReference type="SAM" id="Phobius"/>
    </source>
</evidence>
<evidence type="ECO:0000313" key="4">
    <source>
        <dbReference type="EMBL" id="GAA0720249.1"/>
    </source>
</evidence>
<keyword evidence="2" id="KW-0812">Transmembrane</keyword>
<feature type="transmembrane region" description="Helical" evidence="2">
    <location>
        <begin position="177"/>
        <end position="197"/>
    </location>
</feature>
<protein>
    <submittedName>
        <fullName evidence="4">YgcG family protein</fullName>
    </submittedName>
</protein>
<comment type="caution">
    <text evidence="4">The sequence shown here is derived from an EMBL/GenBank/DDBJ whole genome shotgun (WGS) entry which is preliminary data.</text>
</comment>
<keyword evidence="5" id="KW-1185">Reference proteome</keyword>